<comment type="caution">
    <text evidence="12">The sequence shown here is derived from an EMBL/GenBank/DDBJ whole genome shotgun (WGS) entry which is preliminary data.</text>
</comment>
<keyword evidence="3" id="KW-0645">Protease</keyword>
<keyword evidence="7 10" id="KW-1133">Transmembrane helix</keyword>
<dbReference type="Pfam" id="PF17820">
    <property type="entry name" value="PDZ_6"/>
    <property type="match status" value="1"/>
</dbReference>
<dbReference type="CDD" id="cd23081">
    <property type="entry name" value="cpPDZ_EcRseP-like"/>
    <property type="match status" value="1"/>
</dbReference>
<proteinExistence type="predicted"/>
<dbReference type="PANTHER" id="PTHR42837">
    <property type="entry name" value="REGULATOR OF SIGMA-E PROTEASE RSEP"/>
    <property type="match status" value="1"/>
</dbReference>
<feature type="non-terminal residue" evidence="12">
    <location>
        <position position="1"/>
    </location>
</feature>
<dbReference type="PROSITE" id="PS50106">
    <property type="entry name" value="PDZ"/>
    <property type="match status" value="1"/>
</dbReference>
<evidence type="ECO:0000256" key="4">
    <source>
        <dbReference type="ARBA" id="ARBA00022692"/>
    </source>
</evidence>
<dbReference type="GO" id="GO:0006508">
    <property type="term" value="P:proteolysis"/>
    <property type="evidence" value="ECO:0007669"/>
    <property type="project" value="UniProtKB-KW"/>
</dbReference>
<keyword evidence="4 10" id="KW-0812">Transmembrane</keyword>
<evidence type="ECO:0000256" key="7">
    <source>
        <dbReference type="ARBA" id="ARBA00022989"/>
    </source>
</evidence>
<evidence type="ECO:0000256" key="5">
    <source>
        <dbReference type="ARBA" id="ARBA00022801"/>
    </source>
</evidence>
<evidence type="ECO:0000256" key="10">
    <source>
        <dbReference type="SAM" id="Phobius"/>
    </source>
</evidence>
<dbReference type="InterPro" id="IPR001478">
    <property type="entry name" value="PDZ"/>
</dbReference>
<evidence type="ECO:0000256" key="9">
    <source>
        <dbReference type="ARBA" id="ARBA00023136"/>
    </source>
</evidence>
<dbReference type="SMART" id="SM00228">
    <property type="entry name" value="PDZ"/>
    <property type="match status" value="1"/>
</dbReference>
<dbReference type="EMBL" id="BARW01021212">
    <property type="protein sequence ID" value="GAJ00553.1"/>
    <property type="molecule type" value="Genomic_DNA"/>
</dbReference>
<keyword evidence="9 10" id="KW-0472">Membrane</keyword>
<evidence type="ECO:0000259" key="11">
    <source>
        <dbReference type="PROSITE" id="PS50106"/>
    </source>
</evidence>
<dbReference type="Pfam" id="PF02163">
    <property type="entry name" value="Peptidase_M50"/>
    <property type="match status" value="1"/>
</dbReference>
<keyword evidence="8" id="KW-0482">Metalloprotease</keyword>
<dbReference type="SUPFAM" id="SSF50156">
    <property type="entry name" value="PDZ domain-like"/>
    <property type="match status" value="1"/>
</dbReference>
<feature type="transmembrane region" description="Helical" evidence="10">
    <location>
        <begin position="55"/>
        <end position="80"/>
    </location>
</feature>
<dbReference type="InterPro" id="IPR036034">
    <property type="entry name" value="PDZ_sf"/>
</dbReference>
<reference evidence="12" key="1">
    <citation type="journal article" date="2014" name="Front. Microbiol.">
        <title>High frequency of phylogenetically diverse reductive dehalogenase-homologous genes in deep subseafloor sedimentary metagenomes.</title>
        <authorList>
            <person name="Kawai M."/>
            <person name="Futagami T."/>
            <person name="Toyoda A."/>
            <person name="Takaki Y."/>
            <person name="Nishi S."/>
            <person name="Hori S."/>
            <person name="Arai W."/>
            <person name="Tsubouchi T."/>
            <person name="Morono Y."/>
            <person name="Uchiyama I."/>
            <person name="Ito T."/>
            <person name="Fujiyama A."/>
            <person name="Inagaki F."/>
            <person name="Takami H."/>
        </authorList>
    </citation>
    <scope>NUCLEOTIDE SEQUENCE</scope>
    <source>
        <strain evidence="12">Expedition CK06-06</strain>
    </source>
</reference>
<evidence type="ECO:0000256" key="2">
    <source>
        <dbReference type="ARBA" id="ARBA00004141"/>
    </source>
</evidence>
<comment type="cofactor">
    <cofactor evidence="1">
        <name>Zn(2+)</name>
        <dbReference type="ChEBI" id="CHEBI:29105"/>
    </cofactor>
</comment>
<accession>X1T5G4</accession>
<feature type="domain" description="PDZ" evidence="11">
    <location>
        <begin position="79"/>
        <end position="142"/>
    </location>
</feature>
<feature type="transmembrane region" description="Helical" evidence="10">
    <location>
        <begin position="237"/>
        <end position="257"/>
    </location>
</feature>
<dbReference type="AlphaFoldDB" id="X1T5G4"/>
<dbReference type="InterPro" id="IPR041489">
    <property type="entry name" value="PDZ_6"/>
</dbReference>
<gene>
    <name evidence="12" type="ORF">S12H4_35686</name>
</gene>
<comment type="subcellular location">
    <subcellularLocation>
        <location evidence="2">Membrane</location>
        <topology evidence="2">Multi-pass membrane protein</topology>
    </subcellularLocation>
</comment>
<dbReference type="Gene3D" id="2.30.42.10">
    <property type="match status" value="1"/>
</dbReference>
<keyword evidence="6" id="KW-0862">Zinc</keyword>
<protein>
    <recommendedName>
        <fullName evidence="11">PDZ domain-containing protein</fullName>
    </recommendedName>
</protein>
<evidence type="ECO:0000256" key="3">
    <source>
        <dbReference type="ARBA" id="ARBA00022670"/>
    </source>
</evidence>
<dbReference type="InterPro" id="IPR004387">
    <property type="entry name" value="Pept_M50_Zn"/>
</dbReference>
<dbReference type="GO" id="GO:0004222">
    <property type="term" value="F:metalloendopeptidase activity"/>
    <property type="evidence" value="ECO:0007669"/>
    <property type="project" value="InterPro"/>
</dbReference>
<dbReference type="GO" id="GO:0016020">
    <property type="term" value="C:membrane"/>
    <property type="evidence" value="ECO:0007669"/>
    <property type="project" value="UniProtKB-SubCell"/>
</dbReference>
<organism evidence="12">
    <name type="scientific">marine sediment metagenome</name>
    <dbReference type="NCBI Taxonomy" id="412755"/>
    <lineage>
        <taxon>unclassified sequences</taxon>
        <taxon>metagenomes</taxon>
        <taxon>ecological metagenomes</taxon>
    </lineage>
</organism>
<dbReference type="InterPro" id="IPR008915">
    <property type="entry name" value="Peptidase_M50"/>
</dbReference>
<name>X1T5G4_9ZZZZ</name>
<evidence type="ECO:0000256" key="1">
    <source>
        <dbReference type="ARBA" id="ARBA00001947"/>
    </source>
</evidence>
<dbReference type="CDD" id="cd05709">
    <property type="entry name" value="S2P-M50"/>
    <property type="match status" value="1"/>
</dbReference>
<keyword evidence="5" id="KW-0378">Hydrolase</keyword>
<feature type="non-terminal residue" evidence="12">
    <location>
        <position position="270"/>
    </location>
</feature>
<evidence type="ECO:0000256" key="6">
    <source>
        <dbReference type="ARBA" id="ARBA00022833"/>
    </source>
</evidence>
<evidence type="ECO:0000256" key="8">
    <source>
        <dbReference type="ARBA" id="ARBA00023049"/>
    </source>
</evidence>
<sequence length="270" mass="29581">FGPRLVGKKIGETDYFISMIPLGGYVKLLGESSDDELSNDDEKRSFLKQHALKKIGIVAAGPLFNFLFAIIVFAIIYMIGIPVLTSEIGSVQDGSPAFRGGIKKGDVILAINKKDVSIWAELAGIIVNSEGKELQITINRDNKIKDLRLKAELVQSKNIFGEEIDSYKLGISASSNTIIERLNPFEAFWAGIGQTWYITKITLISVVKMVEGKLSPKTLGGPILIAQMAGARVQEGVMPFVFFMALLSINLGIINLLPIPILDGRHLLFF</sequence>
<dbReference type="PANTHER" id="PTHR42837:SF2">
    <property type="entry name" value="MEMBRANE METALLOPROTEASE ARASP2, CHLOROPLASTIC-RELATED"/>
    <property type="match status" value="1"/>
</dbReference>
<evidence type="ECO:0000313" key="12">
    <source>
        <dbReference type="EMBL" id="GAJ00553.1"/>
    </source>
</evidence>